<keyword evidence="12" id="KW-1185">Reference proteome</keyword>
<feature type="domain" description="KH type-2" evidence="9">
    <location>
        <begin position="207"/>
        <end position="284"/>
    </location>
</feature>
<evidence type="ECO:0000313" key="11">
    <source>
        <dbReference type="EMBL" id="WCM40139.1"/>
    </source>
</evidence>
<feature type="region of interest" description="G1" evidence="7">
    <location>
        <begin position="16"/>
        <end position="23"/>
    </location>
</feature>
<reference evidence="11 12" key="1">
    <citation type="submission" date="2019-12" db="EMBL/GenBank/DDBJ databases">
        <authorList>
            <person name="An T."/>
        </authorList>
    </citation>
    <scope>NUCLEOTIDE SEQUENCE [LARGE SCALE GENOMIC DNA]</scope>
    <source>
        <strain evidence="11 12">JCM 19900</strain>
    </source>
</reference>
<feature type="region of interest" description="G2" evidence="7">
    <location>
        <begin position="42"/>
        <end position="46"/>
    </location>
</feature>
<dbReference type="PRINTS" id="PR00326">
    <property type="entry name" value="GTP1OBG"/>
</dbReference>
<feature type="region of interest" description="G4" evidence="7">
    <location>
        <begin position="127"/>
        <end position="130"/>
    </location>
</feature>
<gene>
    <name evidence="6" type="primary">era</name>
    <name evidence="11" type="ORF">GO600_08590</name>
</gene>
<keyword evidence="6" id="KW-0690">Ribosome biogenesis</keyword>
<dbReference type="Gene3D" id="3.40.50.300">
    <property type="entry name" value="P-loop containing nucleotide triphosphate hydrolases"/>
    <property type="match status" value="1"/>
</dbReference>
<keyword evidence="6" id="KW-0472">Membrane</keyword>
<evidence type="ECO:0000256" key="2">
    <source>
        <dbReference type="ARBA" id="ARBA00020484"/>
    </source>
</evidence>
<evidence type="ECO:0000256" key="6">
    <source>
        <dbReference type="HAMAP-Rule" id="MF_00367"/>
    </source>
</evidence>
<feature type="region of interest" description="G3" evidence="7">
    <location>
        <begin position="63"/>
        <end position="66"/>
    </location>
</feature>
<dbReference type="RefSeq" id="WP_028494322.1">
    <property type="nucleotide sequence ID" value="NZ_CP046617.1"/>
</dbReference>
<feature type="binding site" evidence="6">
    <location>
        <begin position="63"/>
        <end position="67"/>
    </location>
    <ligand>
        <name>GTP</name>
        <dbReference type="ChEBI" id="CHEBI:37565"/>
    </ligand>
</feature>
<protein>
    <recommendedName>
        <fullName evidence="2 6">GTPase Era</fullName>
    </recommendedName>
</protein>
<keyword evidence="6" id="KW-1003">Cell membrane</keyword>
<dbReference type="CDD" id="cd04163">
    <property type="entry name" value="Era"/>
    <property type="match status" value="1"/>
</dbReference>
<feature type="region of interest" description="G5" evidence="7">
    <location>
        <begin position="154"/>
        <end position="156"/>
    </location>
</feature>
<accession>A0ABY7RRL5</accession>
<keyword evidence="6" id="KW-0963">Cytoplasm</keyword>
<feature type="domain" description="Era-type G" evidence="10">
    <location>
        <begin position="8"/>
        <end position="175"/>
    </location>
</feature>
<evidence type="ECO:0000313" key="12">
    <source>
        <dbReference type="Proteomes" id="UP001317488"/>
    </source>
</evidence>
<evidence type="ECO:0000256" key="4">
    <source>
        <dbReference type="ARBA" id="ARBA00022884"/>
    </source>
</evidence>
<dbReference type="InterPro" id="IPR004044">
    <property type="entry name" value="KH_dom_type_2"/>
</dbReference>
<comment type="similarity">
    <text evidence="1 6 7 8">Belongs to the TRAFAC class TrmE-Era-EngA-EngB-Septin-like GTPase superfamily. Era GTPase family.</text>
</comment>
<feature type="binding site" evidence="6">
    <location>
        <begin position="127"/>
        <end position="130"/>
    </location>
    <ligand>
        <name>GTP</name>
        <dbReference type="ChEBI" id="CHEBI:37565"/>
    </ligand>
</feature>
<dbReference type="Pfam" id="PF07650">
    <property type="entry name" value="KH_2"/>
    <property type="match status" value="1"/>
</dbReference>
<keyword evidence="3 6" id="KW-0547">Nucleotide-binding</keyword>
<evidence type="ECO:0000256" key="3">
    <source>
        <dbReference type="ARBA" id="ARBA00022741"/>
    </source>
</evidence>
<dbReference type="InterPro" id="IPR005662">
    <property type="entry name" value="GTPase_Era-like"/>
</dbReference>
<dbReference type="InterPro" id="IPR030388">
    <property type="entry name" value="G_ERA_dom"/>
</dbReference>
<keyword evidence="5 6" id="KW-0342">GTP-binding</keyword>
<evidence type="ECO:0000256" key="5">
    <source>
        <dbReference type="ARBA" id="ARBA00023134"/>
    </source>
</evidence>
<dbReference type="Proteomes" id="UP001317488">
    <property type="component" value="Chromosome"/>
</dbReference>
<name>A0ABY7RRL5_9DEIN</name>
<dbReference type="PROSITE" id="PS50823">
    <property type="entry name" value="KH_TYPE_2"/>
    <property type="match status" value="1"/>
</dbReference>
<sequence length="303" mass="34164">MEKKETTYSGFVAIVGKPNVGKSTLLNNLLGVKVAPISPKPQTTRKRLRGILTEGRRQIVFVDTPGLHKPMDALGQFMDQEVYEALSDVNAVVWVVDLRHPPTPEDELVAKALRPLVGKVPILLVGNKLDAAKYPEEALKAYHALLPEAEARMLSALDERQVAQLKAELFALLPEGPFFYPENFAKSDQDFGEWVAEIIREEAMKRLWHEVPYAVAVKTEEVAERENGVLYIKATLYVERPSQKAIVIGEGGRKIKEIGQAARKQLEIFLNRQIYLDLEVKVYPNWRKDPEALRELGYRSPIG</sequence>
<evidence type="ECO:0000259" key="9">
    <source>
        <dbReference type="PROSITE" id="PS50823"/>
    </source>
</evidence>
<evidence type="ECO:0000256" key="1">
    <source>
        <dbReference type="ARBA" id="ARBA00007921"/>
    </source>
</evidence>
<feature type="binding site" evidence="6">
    <location>
        <begin position="16"/>
        <end position="23"/>
    </location>
    <ligand>
        <name>GTP</name>
        <dbReference type="ChEBI" id="CHEBI:37565"/>
    </ligand>
</feature>
<dbReference type="NCBIfam" id="NF000908">
    <property type="entry name" value="PRK00089.1"/>
    <property type="match status" value="1"/>
</dbReference>
<proteinExistence type="inferred from homology"/>
<dbReference type="PROSITE" id="PS51713">
    <property type="entry name" value="G_ERA"/>
    <property type="match status" value="1"/>
</dbReference>
<keyword evidence="4 6" id="KW-0694">RNA-binding</keyword>
<evidence type="ECO:0000256" key="7">
    <source>
        <dbReference type="PROSITE-ProRule" id="PRU01050"/>
    </source>
</evidence>
<dbReference type="PANTHER" id="PTHR42698">
    <property type="entry name" value="GTPASE ERA"/>
    <property type="match status" value="1"/>
</dbReference>
<keyword evidence="6" id="KW-0699">rRNA-binding</keyword>
<dbReference type="HAMAP" id="MF_00367">
    <property type="entry name" value="GTPase_Era"/>
    <property type="match status" value="1"/>
</dbReference>
<dbReference type="InterPro" id="IPR009019">
    <property type="entry name" value="KH_sf_prok-type"/>
</dbReference>
<dbReference type="SUPFAM" id="SSF54814">
    <property type="entry name" value="Prokaryotic type KH domain (KH-domain type II)"/>
    <property type="match status" value="1"/>
</dbReference>
<evidence type="ECO:0000256" key="8">
    <source>
        <dbReference type="RuleBase" id="RU003761"/>
    </source>
</evidence>
<dbReference type="InterPro" id="IPR015946">
    <property type="entry name" value="KH_dom-like_a/b"/>
</dbReference>
<dbReference type="NCBIfam" id="TIGR00231">
    <property type="entry name" value="small_GTP"/>
    <property type="match status" value="1"/>
</dbReference>
<dbReference type="InterPro" id="IPR005225">
    <property type="entry name" value="Small_GTP-bd"/>
</dbReference>
<evidence type="ECO:0000259" key="10">
    <source>
        <dbReference type="PROSITE" id="PS51713"/>
    </source>
</evidence>
<organism evidence="11 12">
    <name type="scientific">Thermus antranikianii</name>
    <dbReference type="NCBI Taxonomy" id="88190"/>
    <lineage>
        <taxon>Bacteria</taxon>
        <taxon>Thermotogati</taxon>
        <taxon>Deinococcota</taxon>
        <taxon>Deinococci</taxon>
        <taxon>Thermales</taxon>
        <taxon>Thermaceae</taxon>
        <taxon>Thermus</taxon>
    </lineage>
</organism>
<comment type="function">
    <text evidence="6">An essential GTPase that binds both GDP and GTP, with rapid nucleotide exchange. Plays a role in 16S rRNA processing and 30S ribosomal subunit biogenesis and possibly also in cell cycle regulation and energy metabolism.</text>
</comment>
<dbReference type="Pfam" id="PF01926">
    <property type="entry name" value="MMR_HSR1"/>
    <property type="match status" value="1"/>
</dbReference>
<comment type="subcellular location">
    <subcellularLocation>
        <location evidence="6">Cytoplasm</location>
    </subcellularLocation>
    <subcellularLocation>
        <location evidence="6">Cell membrane</location>
        <topology evidence="6">Peripheral membrane protein</topology>
    </subcellularLocation>
</comment>
<dbReference type="InterPro" id="IPR027417">
    <property type="entry name" value="P-loop_NTPase"/>
</dbReference>
<dbReference type="NCBIfam" id="TIGR00436">
    <property type="entry name" value="era"/>
    <property type="match status" value="1"/>
</dbReference>
<dbReference type="InterPro" id="IPR006073">
    <property type="entry name" value="GTP-bd"/>
</dbReference>
<dbReference type="PANTHER" id="PTHR42698:SF1">
    <property type="entry name" value="GTPASE ERA, MITOCHONDRIAL"/>
    <property type="match status" value="1"/>
</dbReference>
<comment type="subunit">
    <text evidence="6">Monomer.</text>
</comment>
<dbReference type="Gene3D" id="3.30.300.20">
    <property type="match status" value="1"/>
</dbReference>
<dbReference type="EMBL" id="CP046617">
    <property type="protein sequence ID" value="WCM40139.1"/>
    <property type="molecule type" value="Genomic_DNA"/>
</dbReference>
<dbReference type="SUPFAM" id="SSF52540">
    <property type="entry name" value="P-loop containing nucleoside triphosphate hydrolases"/>
    <property type="match status" value="1"/>
</dbReference>
<dbReference type="CDD" id="cd22534">
    <property type="entry name" value="KH-II_Era"/>
    <property type="match status" value="1"/>
</dbReference>